<feature type="region of interest" description="Disordered" evidence="7">
    <location>
        <begin position="1132"/>
        <end position="1152"/>
    </location>
</feature>
<dbReference type="FunFam" id="2.10.110.10:FF:000058">
    <property type="entry name" value="Rho GTPase activator Lrg11"/>
    <property type="match status" value="1"/>
</dbReference>
<protein>
    <submittedName>
        <fullName evidence="10">Rho-type GTPase-activating protein 1</fullName>
    </submittedName>
</protein>
<name>A0A2T0FBX3_9ASCO</name>
<dbReference type="OrthoDB" id="20689at2759"/>
<dbReference type="Proteomes" id="UP000238350">
    <property type="component" value="Unassembled WGS sequence"/>
</dbReference>
<comment type="caution">
    <text evidence="10">The sequence shown here is derived from an EMBL/GenBank/DDBJ whole genome shotgun (WGS) entry which is preliminary data.</text>
</comment>
<dbReference type="CDD" id="cd09392">
    <property type="entry name" value="LIM2_Lrg1p_like"/>
    <property type="match status" value="1"/>
</dbReference>
<dbReference type="Gene3D" id="2.10.110.10">
    <property type="entry name" value="Cysteine Rich Protein"/>
    <property type="match status" value="3"/>
</dbReference>
<dbReference type="GO" id="GO:0007165">
    <property type="term" value="P:signal transduction"/>
    <property type="evidence" value="ECO:0007669"/>
    <property type="project" value="InterPro"/>
</dbReference>
<evidence type="ECO:0000256" key="1">
    <source>
        <dbReference type="ARBA" id="ARBA00004123"/>
    </source>
</evidence>
<dbReference type="GO" id="GO:0030695">
    <property type="term" value="F:GTPase regulator activity"/>
    <property type="evidence" value="ECO:0007669"/>
    <property type="project" value="UniProtKB-ARBA"/>
</dbReference>
<keyword evidence="3" id="KW-0677">Repeat</keyword>
<organism evidence="10 11">
    <name type="scientific">Wickerhamiella sorbophila</name>
    <dbReference type="NCBI Taxonomy" id="45607"/>
    <lineage>
        <taxon>Eukaryota</taxon>
        <taxon>Fungi</taxon>
        <taxon>Dikarya</taxon>
        <taxon>Ascomycota</taxon>
        <taxon>Saccharomycotina</taxon>
        <taxon>Dipodascomycetes</taxon>
        <taxon>Dipodascales</taxon>
        <taxon>Trichomonascaceae</taxon>
        <taxon>Wickerhamiella</taxon>
    </lineage>
</organism>
<feature type="region of interest" description="Disordered" evidence="7">
    <location>
        <begin position="696"/>
        <end position="766"/>
    </location>
</feature>
<dbReference type="SMART" id="SM00324">
    <property type="entry name" value="RhoGAP"/>
    <property type="match status" value="1"/>
</dbReference>
<proteinExistence type="predicted"/>
<dbReference type="STRING" id="45607.A0A2T0FBX3"/>
<feature type="domain" description="LIM zinc-binding" evidence="8">
    <location>
        <begin position="302"/>
        <end position="362"/>
    </location>
</feature>
<feature type="domain" description="LIM zinc-binding" evidence="8">
    <location>
        <begin position="234"/>
        <end position="293"/>
    </location>
</feature>
<dbReference type="PROSITE" id="PS50023">
    <property type="entry name" value="LIM_DOMAIN_2"/>
    <property type="match status" value="3"/>
</dbReference>
<feature type="region of interest" description="Disordered" evidence="7">
    <location>
        <begin position="132"/>
        <end position="230"/>
    </location>
</feature>
<dbReference type="RefSeq" id="XP_024662385.1">
    <property type="nucleotide sequence ID" value="XM_024806617.1"/>
</dbReference>
<dbReference type="GO" id="GO:0046872">
    <property type="term" value="F:metal ion binding"/>
    <property type="evidence" value="ECO:0007669"/>
    <property type="project" value="UniProtKB-KW"/>
</dbReference>
<evidence type="ECO:0000256" key="4">
    <source>
        <dbReference type="ARBA" id="ARBA00022833"/>
    </source>
</evidence>
<dbReference type="SUPFAM" id="SSF48350">
    <property type="entry name" value="GTPase activation domain, GAP"/>
    <property type="match status" value="1"/>
</dbReference>
<feature type="region of interest" description="Disordered" evidence="7">
    <location>
        <begin position="15"/>
        <end position="37"/>
    </location>
</feature>
<dbReference type="PANTHER" id="PTHR24215:SF10">
    <property type="entry name" value="RHO-GTPASE-ACTIVATING PROTEIN LRG1"/>
    <property type="match status" value="1"/>
</dbReference>
<feature type="compositionally biased region" description="Polar residues" evidence="7">
    <location>
        <begin position="183"/>
        <end position="192"/>
    </location>
</feature>
<evidence type="ECO:0000256" key="5">
    <source>
        <dbReference type="ARBA" id="ARBA00023242"/>
    </source>
</evidence>
<dbReference type="EMBL" id="NDIQ01000001">
    <property type="protein sequence ID" value="PRT52439.1"/>
    <property type="molecule type" value="Genomic_DNA"/>
</dbReference>
<keyword evidence="5" id="KW-0539">Nucleus</keyword>
<evidence type="ECO:0000256" key="2">
    <source>
        <dbReference type="ARBA" id="ARBA00022723"/>
    </source>
</evidence>
<gene>
    <name evidence="10" type="ORF">B9G98_00059</name>
</gene>
<feature type="region of interest" description="Disordered" evidence="7">
    <location>
        <begin position="53"/>
        <end position="118"/>
    </location>
</feature>
<dbReference type="GeneID" id="36513808"/>
<dbReference type="InterPro" id="IPR008936">
    <property type="entry name" value="Rho_GTPase_activation_prot"/>
</dbReference>
<dbReference type="Gene3D" id="1.10.555.10">
    <property type="entry name" value="Rho GTPase activation protein"/>
    <property type="match status" value="1"/>
</dbReference>
<dbReference type="SUPFAM" id="SSF57716">
    <property type="entry name" value="Glucocorticoid receptor-like (DNA-binding domain)"/>
    <property type="match status" value="3"/>
</dbReference>
<evidence type="ECO:0000259" key="8">
    <source>
        <dbReference type="PROSITE" id="PS50023"/>
    </source>
</evidence>
<feature type="compositionally biased region" description="Polar residues" evidence="7">
    <location>
        <begin position="77"/>
        <end position="95"/>
    </location>
</feature>
<reference evidence="10 11" key="1">
    <citation type="submission" date="2017-04" db="EMBL/GenBank/DDBJ databases">
        <title>Genome sequencing of [Candida] sorbophila.</title>
        <authorList>
            <person name="Ahn J.O."/>
        </authorList>
    </citation>
    <scope>NUCLEOTIDE SEQUENCE [LARGE SCALE GENOMIC DNA]</scope>
    <source>
        <strain evidence="10 11">DS02</strain>
    </source>
</reference>
<dbReference type="InterPro" id="IPR000198">
    <property type="entry name" value="RhoGAP_dom"/>
</dbReference>
<keyword evidence="4 6" id="KW-0862">Zinc</keyword>
<dbReference type="GO" id="GO:0005737">
    <property type="term" value="C:cytoplasm"/>
    <property type="evidence" value="ECO:0007669"/>
    <property type="project" value="TreeGrafter"/>
</dbReference>
<evidence type="ECO:0000313" key="10">
    <source>
        <dbReference type="EMBL" id="PRT52439.1"/>
    </source>
</evidence>
<feature type="compositionally biased region" description="Polar residues" evidence="7">
    <location>
        <begin position="1141"/>
        <end position="1152"/>
    </location>
</feature>
<dbReference type="InterPro" id="IPR001781">
    <property type="entry name" value="Znf_LIM"/>
</dbReference>
<feature type="domain" description="Rho-GAP" evidence="9">
    <location>
        <begin position="894"/>
        <end position="1095"/>
    </location>
</feature>
<dbReference type="PROSITE" id="PS00478">
    <property type="entry name" value="LIM_DOMAIN_1"/>
    <property type="match status" value="2"/>
</dbReference>
<evidence type="ECO:0000256" key="7">
    <source>
        <dbReference type="SAM" id="MobiDB-lite"/>
    </source>
</evidence>
<evidence type="ECO:0000313" key="11">
    <source>
        <dbReference type="Proteomes" id="UP000238350"/>
    </source>
</evidence>
<feature type="compositionally biased region" description="Polar residues" evidence="7">
    <location>
        <begin position="696"/>
        <end position="732"/>
    </location>
</feature>
<dbReference type="SMART" id="SM00132">
    <property type="entry name" value="LIM"/>
    <property type="match status" value="3"/>
</dbReference>
<dbReference type="Pfam" id="PF00620">
    <property type="entry name" value="RhoGAP"/>
    <property type="match status" value="1"/>
</dbReference>
<keyword evidence="11" id="KW-1185">Reference proteome</keyword>
<dbReference type="Pfam" id="PF00412">
    <property type="entry name" value="LIM"/>
    <property type="match status" value="3"/>
</dbReference>
<dbReference type="PROSITE" id="PS50238">
    <property type="entry name" value="RHOGAP"/>
    <property type="match status" value="1"/>
</dbReference>
<dbReference type="CDD" id="cd09391">
    <property type="entry name" value="LIM1_Lrg1p_like"/>
    <property type="match status" value="1"/>
</dbReference>
<dbReference type="GO" id="GO:0005634">
    <property type="term" value="C:nucleus"/>
    <property type="evidence" value="ECO:0007669"/>
    <property type="project" value="UniProtKB-SubCell"/>
</dbReference>
<keyword evidence="6" id="KW-0440">LIM domain</keyword>
<dbReference type="AlphaFoldDB" id="A0A2T0FBX3"/>
<comment type="subcellular location">
    <subcellularLocation>
        <location evidence="1">Nucleus</location>
    </subcellularLocation>
</comment>
<evidence type="ECO:0000256" key="3">
    <source>
        <dbReference type="ARBA" id="ARBA00022737"/>
    </source>
</evidence>
<sequence length="1152" mass="127084">MESCSAPEALSKSGFDFLDATSGASDSKGRASVHSKPYDRELFASPINIIASDHTHSGHNRANSQVIASPRAITASPRKSTTGYSMSSPRFSAPTSPGPIAASPHTGLSPPQLPRNENIFLTPLQGSQFVDCPVPNEGNFGGPISNGHANRGSAPGAPQFRASPVGSPSQPPMRSPDRKESRSNWYTPTTPRSGPKGGANNSNSLPLAPPNFDAERLSNAASPIGGQQPAGHKKNCAKCGGPISGQFVRALGTAFHLDCFTCGDCGEHCAAKFFPLDIEPISVDKPLQIPLCERCYFKRLDLLCYRCGDALRGSYITALDRKYHVEHFTCSLCSTIFGPEDSYYEHDNDVYCHYHYSTLHAARCEGCRAAILKQFVETYRGGREQQWHPECYMIFKFWNVKLAGTGIMQGCDEKMSGKSGDVPSNTRLEIASRERDIDKLVTLIWSTLCGYEELSAGHVSNMVQFAVQKSCRSALEATKQLVERVQILFDALDTLPPEPREDKRLSKEPKTLCRKIVSYMSTLSKIRQERSDAMSDDLLNVATSIAHYLKVLIRFGLAASLAHNREDTSRPVLEMFLSAMAVKQPKVKYPVTALTSDRCAHCDNSVEDGCLRYSDKLWHFECLKCSICDRELANSLDEAKYTPADTVVCTTCKPDQTQPAEFSRVSRLGQYMFLLNIALARLELVLGQYDARDTSQTASLSTPVLPQPGSSSLSSALIHPRSSSGEDVTTLKNVIDKASAESSHSRSTKPAGKQPGSNQERVPALERTSRLLQSKVSLTLDDIRRIVAAEQAREQMPNSYRHRTGAEMTANEWLRTPQDRKNAQSETAYFGNLSLDDYTLVQHIAAVRLLVEYPNIQFGELAELIGRKNSSFWSKMGKAFGASKKKSSSGVFGAPLEALLERNGADSTLGVGDYKLRIPSFVDDCVTAMRQKDMSVEGVFRKNGNIRRIREFVEAVDKNPDFTSTLADEQPIQLAALLKKFLRELPEPLMGSKLTKLWVQVNSLEQERQVPFLRLVVCLLNKSQRDLLEVLMYFLNWAASFAHLDEEAGSKMDAQNMATVITPNIMLAKDEDGSDIHFQAIAAVSILIEQHMIVAEIPPEVDRLLAQVKEKRKDKMSTRELTELIREVAGGDQLHSALETPKSSSATRSTDI</sequence>
<evidence type="ECO:0000259" key="9">
    <source>
        <dbReference type="PROSITE" id="PS50238"/>
    </source>
</evidence>
<dbReference type="PANTHER" id="PTHR24215">
    <property type="entry name" value="RHO-GTPASE-ACTIVATING PROTEIN LRG1"/>
    <property type="match status" value="1"/>
</dbReference>
<evidence type="ECO:0000256" key="6">
    <source>
        <dbReference type="PROSITE-ProRule" id="PRU00125"/>
    </source>
</evidence>
<dbReference type="GO" id="GO:0030036">
    <property type="term" value="P:actin cytoskeleton organization"/>
    <property type="evidence" value="ECO:0007669"/>
    <property type="project" value="TreeGrafter"/>
</dbReference>
<accession>A0A2T0FBX3</accession>
<keyword evidence="2 6" id="KW-0479">Metal-binding</keyword>
<feature type="domain" description="LIM zinc-binding" evidence="8">
    <location>
        <begin position="597"/>
        <end position="659"/>
    </location>
</feature>